<feature type="compositionally biased region" description="Low complexity" evidence="1">
    <location>
        <begin position="414"/>
        <end position="424"/>
    </location>
</feature>
<organism evidence="2 3">
    <name type="scientific">Aureobasidium melanogenum</name>
    <name type="common">Aureobasidium pullulans var. melanogenum</name>
    <dbReference type="NCBI Taxonomy" id="46634"/>
    <lineage>
        <taxon>Eukaryota</taxon>
        <taxon>Fungi</taxon>
        <taxon>Dikarya</taxon>
        <taxon>Ascomycota</taxon>
        <taxon>Pezizomycotina</taxon>
        <taxon>Dothideomycetes</taxon>
        <taxon>Dothideomycetidae</taxon>
        <taxon>Dothideales</taxon>
        <taxon>Saccotheciaceae</taxon>
        <taxon>Aureobasidium</taxon>
    </lineage>
</organism>
<reference evidence="2" key="1">
    <citation type="journal article" date="2021" name="J Fungi (Basel)">
        <title>Virulence traits and population genomics of the black yeast Aureobasidium melanogenum.</title>
        <authorList>
            <person name="Cernosa A."/>
            <person name="Sun X."/>
            <person name="Gostincar C."/>
            <person name="Fang C."/>
            <person name="Gunde-Cimerman N."/>
            <person name="Song Z."/>
        </authorList>
    </citation>
    <scope>NUCLEOTIDE SEQUENCE</scope>
    <source>
        <strain evidence="2">EXF-8016</strain>
    </source>
</reference>
<feature type="compositionally biased region" description="Basic and acidic residues" evidence="1">
    <location>
        <begin position="666"/>
        <end position="684"/>
    </location>
</feature>
<evidence type="ECO:0000313" key="3">
    <source>
        <dbReference type="Proteomes" id="UP000767238"/>
    </source>
</evidence>
<feature type="compositionally biased region" description="Basic and acidic residues" evidence="1">
    <location>
        <begin position="637"/>
        <end position="650"/>
    </location>
</feature>
<evidence type="ECO:0000313" key="2">
    <source>
        <dbReference type="EMBL" id="KAH0212912.1"/>
    </source>
</evidence>
<name>A0A9P8G9D4_AURME</name>
<feature type="compositionally biased region" description="Polar residues" evidence="1">
    <location>
        <begin position="330"/>
        <end position="340"/>
    </location>
</feature>
<accession>A0A9P8G9D4</accession>
<feature type="region of interest" description="Disordered" evidence="1">
    <location>
        <begin position="188"/>
        <end position="212"/>
    </location>
</feature>
<reference evidence="2" key="2">
    <citation type="submission" date="2021-08" db="EMBL/GenBank/DDBJ databases">
        <authorList>
            <person name="Gostincar C."/>
            <person name="Sun X."/>
            <person name="Song Z."/>
            <person name="Gunde-Cimerman N."/>
        </authorList>
    </citation>
    <scope>NUCLEOTIDE SEQUENCE</scope>
    <source>
        <strain evidence="2">EXF-8016</strain>
    </source>
</reference>
<feature type="compositionally biased region" description="Polar residues" evidence="1">
    <location>
        <begin position="506"/>
        <end position="520"/>
    </location>
</feature>
<feature type="region of interest" description="Disordered" evidence="1">
    <location>
        <begin position="25"/>
        <end position="52"/>
    </location>
</feature>
<feature type="region of interest" description="Disordered" evidence="1">
    <location>
        <begin position="82"/>
        <end position="176"/>
    </location>
</feature>
<evidence type="ECO:0000256" key="1">
    <source>
        <dbReference type="SAM" id="MobiDB-lite"/>
    </source>
</evidence>
<protein>
    <submittedName>
        <fullName evidence="2">Uncharacterized protein</fullName>
    </submittedName>
</protein>
<feature type="compositionally biased region" description="Basic and acidic residues" evidence="1">
    <location>
        <begin position="151"/>
        <end position="164"/>
    </location>
</feature>
<feature type="compositionally biased region" description="Polar residues" evidence="1">
    <location>
        <begin position="106"/>
        <end position="124"/>
    </location>
</feature>
<dbReference type="Proteomes" id="UP000767238">
    <property type="component" value="Unassembled WGS sequence"/>
</dbReference>
<feature type="compositionally biased region" description="Basic and acidic residues" evidence="1">
    <location>
        <begin position="128"/>
        <end position="142"/>
    </location>
</feature>
<proteinExistence type="predicted"/>
<feature type="compositionally biased region" description="Polar residues" evidence="1">
    <location>
        <begin position="569"/>
        <end position="584"/>
    </location>
</feature>
<sequence length="748" mass="81717">MGILDSRLKTLVDETAPQIRVAVRQALGDRDRAPSQPSWNPVGYTPPDMPQASLVPKKTLAEKSASKAKNIAVAVVCSLKPRPSARHPQLAGTLTKQDRTPRRFDSSTTATSPSEIRPQSSRSVSIVKIEESSDEGCFRENNSDGDDDFDMKESSDSDDERSASDDGGSASDSDYIDVADHVDNAVNERSARSTRTAKTLAGASRSGMPPWQRITEGYESPTEETAGPVKAVESLKDWKRRNPQQALDILGKNNTKLRQPEVRIVIWPAKDRHTDSQLRTIWKFYYKRCWHLAPYAFNSDLKPYAEFEWVTSPTSFRRLAHDASQTIAQQPATATNSAVSTVKHAKLPQDNRRSGLAIAESIKAEPPPNAPRGPRNNTPSQASRFPRIYPDAPKGPSRNLGKAPPQRFADSRASSTTSSSVSSSWDPPELVHPSRRSLIDNTGPLNTAARDQSSAQTFNRPGRAYFSPESTRYSITPSQHEAGQVRMPYSPTPGPSSHSARPYAKPTTNVRSPNRGSTKTPGPPDGKKGMGSIELGTPRLRSTYKDLPSATAHEPVAAQLPRAAGKQPLFSSGSGERATSSASGSLEPREKTTPLPDIAATQVETPLRARTRGASTPFTPGPAASTRSAEMPNNEAEPCKHRQKGQECEKCGCGNCHRPGRVCSKQRAEARAEKRKADDPDVKVEPSTSETQLAPVPKKKKPRIRNSVDPVVKVEETAMQLSQLPKKKKKKPRTRDSMGSWYDPIDVN</sequence>
<feature type="region of interest" description="Disordered" evidence="1">
    <location>
        <begin position="330"/>
        <end position="748"/>
    </location>
</feature>
<feature type="compositionally biased region" description="Polar residues" evidence="1">
    <location>
        <begin position="468"/>
        <end position="481"/>
    </location>
</feature>
<dbReference type="AlphaFoldDB" id="A0A9P8G9D4"/>
<comment type="caution">
    <text evidence="2">The sequence shown here is derived from an EMBL/GenBank/DDBJ whole genome shotgun (WGS) entry which is preliminary data.</text>
</comment>
<gene>
    <name evidence="2" type="ORF">KCV03_g9138</name>
</gene>
<feature type="compositionally biased region" description="Basic and acidic residues" evidence="1">
    <location>
        <begin position="96"/>
        <end position="105"/>
    </location>
</feature>
<dbReference type="EMBL" id="JAHFYH010000105">
    <property type="protein sequence ID" value="KAH0212912.1"/>
    <property type="molecule type" value="Genomic_DNA"/>
</dbReference>
<dbReference type="OrthoDB" id="3931717at2759"/>
<feature type="non-terminal residue" evidence="2">
    <location>
        <position position="1"/>
    </location>
</feature>
<feature type="compositionally biased region" description="Polar residues" evidence="1">
    <location>
        <begin position="439"/>
        <end position="459"/>
    </location>
</feature>